<dbReference type="GO" id="GO:0035527">
    <property type="term" value="F:3-hydroxypropionate dehydrogenase (NADP+) activity"/>
    <property type="evidence" value="ECO:0007669"/>
    <property type="project" value="UniProtKB-EC"/>
</dbReference>
<dbReference type="InterPro" id="IPR050461">
    <property type="entry name" value="Nitroreductase_HadB/RutE"/>
</dbReference>
<dbReference type="Proteomes" id="UP001528672">
    <property type="component" value="Unassembled WGS sequence"/>
</dbReference>
<dbReference type="Gene3D" id="3.40.109.10">
    <property type="entry name" value="NADH Oxidase"/>
    <property type="match status" value="1"/>
</dbReference>
<evidence type="ECO:0000313" key="6">
    <source>
        <dbReference type="EMBL" id="MDD0814058.1"/>
    </source>
</evidence>
<dbReference type="NCBIfam" id="NF003768">
    <property type="entry name" value="PRK05365.1"/>
    <property type="match status" value="1"/>
</dbReference>
<keyword evidence="4 6" id="KW-0560">Oxidoreductase</keyword>
<dbReference type="CDD" id="cd02148">
    <property type="entry name" value="RutE-like"/>
    <property type="match status" value="1"/>
</dbReference>
<dbReference type="EMBL" id="JAQSIO010000002">
    <property type="protein sequence ID" value="MDD0814058.1"/>
    <property type="molecule type" value="Genomic_DNA"/>
</dbReference>
<keyword evidence="1" id="KW-0285">Flavoprotein</keyword>
<dbReference type="PANTHER" id="PTHR43543">
    <property type="entry name" value="MALONIC SEMIALDEHYDE REDUCTASE RUTE-RELATED"/>
    <property type="match status" value="1"/>
</dbReference>
<dbReference type="InterPro" id="IPR023936">
    <property type="entry name" value="RutE-like"/>
</dbReference>
<dbReference type="PANTHER" id="PTHR43543:SF1">
    <property type="entry name" value="MALONIC SEMIALDEHYDE REDUCTASE RUTE-RELATED"/>
    <property type="match status" value="1"/>
</dbReference>
<organism evidence="6 7">
    <name type="scientific">Curvibacter microcysteis</name>
    <dbReference type="NCBI Taxonomy" id="3026419"/>
    <lineage>
        <taxon>Bacteria</taxon>
        <taxon>Pseudomonadati</taxon>
        <taxon>Pseudomonadota</taxon>
        <taxon>Betaproteobacteria</taxon>
        <taxon>Burkholderiales</taxon>
        <taxon>Comamonadaceae</taxon>
        <taxon>Curvibacter</taxon>
    </lineage>
</organism>
<dbReference type="InterPro" id="IPR029479">
    <property type="entry name" value="Nitroreductase"/>
</dbReference>
<evidence type="ECO:0000256" key="2">
    <source>
        <dbReference type="ARBA" id="ARBA00022643"/>
    </source>
</evidence>
<evidence type="ECO:0000259" key="5">
    <source>
        <dbReference type="Pfam" id="PF00881"/>
    </source>
</evidence>
<keyword evidence="2" id="KW-0288">FMN</keyword>
<keyword evidence="3" id="KW-0521">NADP</keyword>
<evidence type="ECO:0000256" key="3">
    <source>
        <dbReference type="ARBA" id="ARBA00022857"/>
    </source>
</evidence>
<evidence type="ECO:0000313" key="7">
    <source>
        <dbReference type="Proteomes" id="UP001528672"/>
    </source>
</evidence>
<protein>
    <submittedName>
        <fullName evidence="6">Malonic semialdehyde reductase</fullName>
        <ecNumber evidence="6">1.1.1.298</ecNumber>
    </submittedName>
</protein>
<dbReference type="SUPFAM" id="SSF55469">
    <property type="entry name" value="FMN-dependent nitroreductase-like"/>
    <property type="match status" value="1"/>
</dbReference>
<keyword evidence="7" id="KW-1185">Reference proteome</keyword>
<sequence length="192" mass="20762">MISAQQQVFLSARTHSRFLDRAIPDELLHSLYELAKWGPTSMNTQPARYVFVRSAEAKARLRACVAPGNVDKVDSAPVTVIVAQDTQFFEHLSTQFPHAPQAAEGFAKDAALAQATAARNSSLQGAYLIMAARLLGLDCGPMSGFNAAALDAAFFPDGRYRSNFIVNLGCGDPAALRPRGPRLPFETVARIL</sequence>
<feature type="domain" description="Nitroreductase" evidence="5">
    <location>
        <begin position="13"/>
        <end position="169"/>
    </location>
</feature>
<dbReference type="InterPro" id="IPR000415">
    <property type="entry name" value="Nitroreductase-like"/>
</dbReference>
<evidence type="ECO:0000256" key="1">
    <source>
        <dbReference type="ARBA" id="ARBA00022630"/>
    </source>
</evidence>
<comment type="caution">
    <text evidence="6">The sequence shown here is derived from an EMBL/GenBank/DDBJ whole genome shotgun (WGS) entry which is preliminary data.</text>
</comment>
<name>A0ABT5MBW0_9BURK</name>
<accession>A0ABT5MBW0</accession>
<gene>
    <name evidence="6" type="ORF">PSQ39_05375</name>
</gene>
<dbReference type="Pfam" id="PF00881">
    <property type="entry name" value="Nitroreductase"/>
    <property type="match status" value="1"/>
</dbReference>
<reference evidence="6 7" key="1">
    <citation type="submission" date="2023-02" db="EMBL/GenBank/DDBJ databases">
        <title>Bacterial whole genome sequence for Curvibacter sp. HBC28.</title>
        <authorList>
            <person name="Le V."/>
            <person name="Ko S.-R."/>
            <person name="Ahn C.-Y."/>
            <person name="Oh H.-M."/>
        </authorList>
    </citation>
    <scope>NUCLEOTIDE SEQUENCE [LARGE SCALE GENOMIC DNA]</scope>
    <source>
        <strain evidence="6 7">HBC28</strain>
    </source>
</reference>
<evidence type="ECO:0000256" key="4">
    <source>
        <dbReference type="ARBA" id="ARBA00023002"/>
    </source>
</evidence>
<proteinExistence type="predicted"/>
<dbReference type="EC" id="1.1.1.298" evidence="6"/>